<feature type="compositionally biased region" description="Pro residues" evidence="1">
    <location>
        <begin position="340"/>
        <end position="355"/>
    </location>
</feature>
<dbReference type="Proteomes" id="UP000799757">
    <property type="component" value="Unassembled WGS sequence"/>
</dbReference>
<feature type="compositionally biased region" description="Low complexity" evidence="1">
    <location>
        <begin position="452"/>
        <end position="465"/>
    </location>
</feature>
<feature type="region of interest" description="Disordered" evidence="1">
    <location>
        <begin position="751"/>
        <end position="810"/>
    </location>
</feature>
<feature type="compositionally biased region" description="Pro residues" evidence="1">
    <location>
        <begin position="150"/>
        <end position="159"/>
    </location>
</feature>
<feature type="region of interest" description="Disordered" evidence="1">
    <location>
        <begin position="62"/>
        <end position="255"/>
    </location>
</feature>
<evidence type="ECO:0000313" key="4">
    <source>
        <dbReference type="Proteomes" id="UP000799757"/>
    </source>
</evidence>
<feature type="compositionally biased region" description="Polar residues" evidence="1">
    <location>
        <begin position="771"/>
        <end position="781"/>
    </location>
</feature>
<evidence type="ECO:0000259" key="2">
    <source>
        <dbReference type="Pfam" id="PF10650"/>
    </source>
</evidence>
<feature type="compositionally biased region" description="Pro residues" evidence="1">
    <location>
        <begin position="68"/>
        <end position="78"/>
    </location>
</feature>
<feature type="compositionally biased region" description="Low complexity" evidence="1">
    <location>
        <begin position="1062"/>
        <end position="1074"/>
    </location>
</feature>
<protein>
    <recommendedName>
        <fullName evidence="2">Putative zinc-finger domain-containing protein</fullName>
    </recommendedName>
</protein>
<dbReference type="InterPro" id="IPR019607">
    <property type="entry name" value="Putative_zinc-finger_domain"/>
</dbReference>
<dbReference type="OrthoDB" id="1922977at2759"/>
<feature type="compositionally biased region" description="Basic and acidic residues" evidence="1">
    <location>
        <begin position="484"/>
        <end position="504"/>
    </location>
</feature>
<feature type="region of interest" description="Disordered" evidence="1">
    <location>
        <begin position="1"/>
        <end position="48"/>
    </location>
</feature>
<feature type="compositionally biased region" description="Polar residues" evidence="1">
    <location>
        <begin position="507"/>
        <end position="520"/>
    </location>
</feature>
<feature type="domain" description="Putative zinc-finger" evidence="2">
    <location>
        <begin position="1269"/>
        <end position="1290"/>
    </location>
</feature>
<feature type="region of interest" description="Disordered" evidence="1">
    <location>
        <begin position="1051"/>
        <end position="1172"/>
    </location>
</feature>
<gene>
    <name evidence="3" type="ORF">K505DRAFT_326621</name>
</gene>
<feature type="compositionally biased region" description="Acidic residues" evidence="1">
    <location>
        <begin position="1075"/>
        <end position="1085"/>
    </location>
</feature>
<feature type="compositionally biased region" description="Pro residues" evidence="1">
    <location>
        <begin position="12"/>
        <end position="26"/>
    </location>
</feature>
<feature type="compositionally biased region" description="Acidic residues" evidence="1">
    <location>
        <begin position="1115"/>
        <end position="1127"/>
    </location>
</feature>
<dbReference type="Pfam" id="PF10650">
    <property type="entry name" value="zf-C3H1"/>
    <property type="match status" value="1"/>
</dbReference>
<feature type="compositionally biased region" description="Pro residues" evidence="1">
    <location>
        <begin position="100"/>
        <end position="116"/>
    </location>
</feature>
<feature type="region of interest" description="Disordered" evidence="1">
    <location>
        <begin position="976"/>
        <end position="1012"/>
    </location>
</feature>
<feature type="compositionally biased region" description="Polar residues" evidence="1">
    <location>
        <begin position="681"/>
        <end position="692"/>
    </location>
</feature>
<feature type="compositionally biased region" description="Low complexity" evidence="1">
    <location>
        <begin position="751"/>
        <end position="762"/>
    </location>
</feature>
<organism evidence="3 4">
    <name type="scientific">Melanomma pulvis-pyrius CBS 109.77</name>
    <dbReference type="NCBI Taxonomy" id="1314802"/>
    <lineage>
        <taxon>Eukaryota</taxon>
        <taxon>Fungi</taxon>
        <taxon>Dikarya</taxon>
        <taxon>Ascomycota</taxon>
        <taxon>Pezizomycotina</taxon>
        <taxon>Dothideomycetes</taxon>
        <taxon>Pleosporomycetidae</taxon>
        <taxon>Pleosporales</taxon>
        <taxon>Melanommataceae</taxon>
        <taxon>Melanomma</taxon>
    </lineage>
</organism>
<dbReference type="EMBL" id="MU002003">
    <property type="protein sequence ID" value="KAF2791749.1"/>
    <property type="molecule type" value="Genomic_DNA"/>
</dbReference>
<feature type="compositionally biased region" description="Polar residues" evidence="1">
    <location>
        <begin position="1001"/>
        <end position="1012"/>
    </location>
</feature>
<feature type="compositionally biased region" description="Basic and acidic residues" evidence="1">
    <location>
        <begin position="162"/>
        <end position="172"/>
    </location>
</feature>
<feature type="compositionally biased region" description="Polar residues" evidence="1">
    <location>
        <begin position="799"/>
        <end position="810"/>
    </location>
</feature>
<keyword evidence="4" id="KW-1185">Reference proteome</keyword>
<sequence>MANYSQPYGGFPIPPHHQPSQHPVPAPQADGQGGPSDPRQAPSAEALQNVWNWQALNLHAYGQNTQQPPIPMWAPPPAQQQNEYAPLPFPPPFLTQNGVVPPPPPGSNFYPPPIPQPHQQNAPPSSTMPPFAAPSAYLPQQYVATTPTTHLPPPPPPPTAAVRDRFAEVADTDREDGEVSDGDRIPRSPAGYSQPIPEPPRSAPQAPQASFRAGNWNEGRGHSFGGTLEPPRNNDHFTTNRMDSDPSRPHAKQQMLGSIGWGNLAQKREDAQQFVKTLYDNSIGYPSLKREGLDPRLLEDLYRCMNLPLVPEVVQTAARAPVPAPIKAPTQAPVPKASAPGPPPARAPIQTPKPAPVTERKVIGGLTSDTANGYQAVRYPGPPTTDAVNPQAKPTPAPAVKTNVNQGPPVKSAPSPIDRKDYIARLQAAKMAKQSVGNKATPPQQTPPPKAAPVTDPAPTAAVKVSQSSTISNGDNAPKTKQPVTEEEKARKTELIRQRLEAMKAKQTASTPTAPQTSKPVTPLAASAAVPLMPSLQNVEHVQTPTPQPAPLPQPNESTQSSQSFRTPSFSGIPGLFMTASTVPKTAAPVRPMQSPPFQSPPNQSQNTAATSIKKRAVASDFDEVTTPTSSGPAYNRPFGQSPHDHDVESMIVDVSEDDLGGSEMDLDDDQPASKPAVVSQLESNQTAQQRLRNFPPLSDFPTRAESIKPASSAVSTPGPQTPATLARKEELQKKEKDLADLKQKLVLKLQEQRQKTAAAAALSPKPPKVTAQTTPKQSDPLTKLTHPLPKRVDLRESLQPTGPSTTLNSATQNMARELKKRRRAEIESGLPSLEAEIANNTARMAQIAKEMEELKANNEKISQDKENLIRELEGLGIDTEGMPHAVLQAKKDEIDHVMEAQNLNSPSQLSTVNAEGNSVVPDSTLRRSNADTINAGDNSPSSHQTETVVLVPEVDMTVPEVPLSVTQPEVAGLPTANDGVALEPKLNGGASLELPRADNVPQSNQQKPTDCVSTTVEIVNGSATPVDDGEDFYSPEETVTVALENETVIKEALGPNARSPSGEGEVEMSQSSSSEDEEEYEPEEPQAVHSMNPNPDNHSVDILGSPASCASTQPDDEEMYEPPEPEINDHPDSTNAASDLHPVEEDGAMDISTSSSDESDESDSVEQFPSEQMNNNLISINNASDLSIAVADHSAPQPQFQTVPVSQTTTTKLVSATEDVIEPASFVPYESPLRMFKSYRYHPSFSKDVPGGFLSMTYSHQIDPDKPLCQCEAEGGTCNDPTCTNQHFRAMKISGEKLLVQLGTANPGKTPDEKQLWNDGLRGVLRELRHKGTKDTIGIAVEIAKYRRQFLNDDTRVVSL</sequence>
<accession>A0A6A6X604</accession>
<name>A0A6A6X604_9PLEO</name>
<feature type="compositionally biased region" description="Polar residues" evidence="1">
    <location>
        <begin position="556"/>
        <end position="570"/>
    </location>
</feature>
<feature type="compositionally biased region" description="Polar residues" evidence="1">
    <location>
        <begin position="713"/>
        <end position="724"/>
    </location>
</feature>
<evidence type="ECO:0000256" key="1">
    <source>
        <dbReference type="SAM" id="MobiDB-lite"/>
    </source>
</evidence>
<feature type="compositionally biased region" description="Polar residues" evidence="1">
    <location>
        <begin position="466"/>
        <end position="475"/>
    </location>
</feature>
<evidence type="ECO:0000313" key="3">
    <source>
        <dbReference type="EMBL" id="KAF2791749.1"/>
    </source>
</evidence>
<reference evidence="3" key="1">
    <citation type="journal article" date="2020" name="Stud. Mycol.">
        <title>101 Dothideomycetes genomes: a test case for predicting lifestyles and emergence of pathogens.</title>
        <authorList>
            <person name="Haridas S."/>
            <person name="Albert R."/>
            <person name="Binder M."/>
            <person name="Bloem J."/>
            <person name="Labutti K."/>
            <person name="Salamov A."/>
            <person name="Andreopoulos B."/>
            <person name="Baker S."/>
            <person name="Barry K."/>
            <person name="Bills G."/>
            <person name="Bluhm B."/>
            <person name="Cannon C."/>
            <person name="Castanera R."/>
            <person name="Culley D."/>
            <person name="Daum C."/>
            <person name="Ezra D."/>
            <person name="Gonzalez J."/>
            <person name="Henrissat B."/>
            <person name="Kuo A."/>
            <person name="Liang C."/>
            <person name="Lipzen A."/>
            <person name="Lutzoni F."/>
            <person name="Magnuson J."/>
            <person name="Mondo S."/>
            <person name="Nolan M."/>
            <person name="Ohm R."/>
            <person name="Pangilinan J."/>
            <person name="Park H.-J."/>
            <person name="Ramirez L."/>
            <person name="Alfaro M."/>
            <person name="Sun H."/>
            <person name="Tritt A."/>
            <person name="Yoshinaga Y."/>
            <person name="Zwiers L.-H."/>
            <person name="Turgeon B."/>
            <person name="Goodwin S."/>
            <person name="Spatafora J."/>
            <person name="Crous P."/>
            <person name="Grigoriev I."/>
        </authorList>
    </citation>
    <scope>NUCLEOTIDE SEQUENCE</scope>
    <source>
        <strain evidence="3">CBS 109.77</strain>
    </source>
</reference>
<feature type="compositionally biased region" description="Acidic residues" evidence="1">
    <location>
        <begin position="655"/>
        <end position="671"/>
    </location>
</feature>
<feature type="region of interest" description="Disordered" evidence="1">
    <location>
        <begin position="325"/>
        <end position="734"/>
    </location>
</feature>
<proteinExistence type="predicted"/>